<evidence type="ECO:0000313" key="2">
    <source>
        <dbReference type="Proteomes" id="UP001497527"/>
    </source>
</evidence>
<dbReference type="EMBL" id="CAXJIO010000002">
    <property type="protein sequence ID" value="CAL2101137.1"/>
    <property type="molecule type" value="Genomic_DNA"/>
</dbReference>
<gene>
    <name evidence="1" type="ORF">T190423A01A_110027</name>
</gene>
<proteinExistence type="predicted"/>
<organism evidence="1 2">
    <name type="scientific">Tenacibaculum polynesiense</name>
    <dbReference type="NCBI Taxonomy" id="3137857"/>
    <lineage>
        <taxon>Bacteria</taxon>
        <taxon>Pseudomonadati</taxon>
        <taxon>Bacteroidota</taxon>
        <taxon>Flavobacteriia</taxon>
        <taxon>Flavobacteriales</taxon>
        <taxon>Flavobacteriaceae</taxon>
        <taxon>Tenacibaculum</taxon>
    </lineage>
</organism>
<accession>A0ABM9P6E0</accession>
<dbReference type="Proteomes" id="UP001497527">
    <property type="component" value="Unassembled WGS sequence"/>
</dbReference>
<name>A0ABM9P6E0_9FLAO</name>
<protein>
    <submittedName>
        <fullName evidence="1">Uncharacterized protein</fullName>
    </submittedName>
</protein>
<keyword evidence="2" id="KW-1185">Reference proteome</keyword>
<reference evidence="1 2" key="1">
    <citation type="submission" date="2024-05" db="EMBL/GenBank/DDBJ databases">
        <authorList>
            <person name="Duchaud E."/>
        </authorList>
    </citation>
    <scope>NUCLEOTIDE SEQUENCE [LARGE SCALE GENOMIC DNA]</scope>
    <source>
        <strain evidence="1">Ena-SAMPLE-TAB-13-05-2024-13:56:06:370-140308</strain>
    </source>
</reference>
<comment type="caution">
    <text evidence="1">The sequence shown here is derived from an EMBL/GenBank/DDBJ whole genome shotgun (WGS) entry which is preliminary data.</text>
</comment>
<sequence>MFLKPSEKYFEEHLKGSEGIEEVAGDFNYYANQFYKEHKDEYKIYFAEQPNVAIINSQSDTTYIDRREKELDYGVVLQQKDSLQILEGVHTDIDIKMALGIFNPEG</sequence>
<evidence type="ECO:0000313" key="1">
    <source>
        <dbReference type="EMBL" id="CAL2101137.1"/>
    </source>
</evidence>